<dbReference type="KEGG" id="cmo:103498898"/>
<dbReference type="InterPro" id="IPR004158">
    <property type="entry name" value="DUF247_pln"/>
</dbReference>
<dbReference type="PANTHER" id="PTHR31170">
    <property type="entry name" value="BNAC04G53230D PROTEIN"/>
    <property type="match status" value="1"/>
</dbReference>
<accession>A0A1S3CAU4</accession>
<evidence type="ECO:0000313" key="2">
    <source>
        <dbReference type="RefSeq" id="XP_008459926.1"/>
    </source>
</evidence>
<dbReference type="eggNOG" id="ENOG502QR4P">
    <property type="taxonomic scope" value="Eukaryota"/>
</dbReference>
<organism evidence="1 2">
    <name type="scientific">Cucumis melo</name>
    <name type="common">Muskmelon</name>
    <dbReference type="NCBI Taxonomy" id="3656"/>
    <lineage>
        <taxon>Eukaryota</taxon>
        <taxon>Viridiplantae</taxon>
        <taxon>Streptophyta</taxon>
        <taxon>Embryophyta</taxon>
        <taxon>Tracheophyta</taxon>
        <taxon>Spermatophyta</taxon>
        <taxon>Magnoliopsida</taxon>
        <taxon>eudicotyledons</taxon>
        <taxon>Gunneridae</taxon>
        <taxon>Pentapetalae</taxon>
        <taxon>rosids</taxon>
        <taxon>fabids</taxon>
        <taxon>Cucurbitales</taxon>
        <taxon>Cucurbitaceae</taxon>
        <taxon>Benincaseae</taxon>
        <taxon>Cucumis</taxon>
    </lineage>
</organism>
<dbReference type="InParanoid" id="A0A1S3CAU4"/>
<dbReference type="RefSeq" id="XP_008459926.1">
    <property type="nucleotide sequence ID" value="XM_008461704.3"/>
</dbReference>
<dbReference type="GeneID" id="103498898"/>
<dbReference type="PANTHER" id="PTHR31170:SF25">
    <property type="entry name" value="BNAA09G04570D PROTEIN"/>
    <property type="match status" value="1"/>
</dbReference>
<name>A0A1S3CAU4_CUCME</name>
<dbReference type="Proteomes" id="UP001652600">
    <property type="component" value="Chromosome 11"/>
</dbReference>
<dbReference type="Pfam" id="PF03140">
    <property type="entry name" value="DUF247"/>
    <property type="match status" value="1"/>
</dbReference>
<gene>
    <name evidence="2" type="primary">LOC103498898</name>
</gene>
<protein>
    <submittedName>
        <fullName evidence="2">UPF0481 protein At3g47200-like</fullName>
    </submittedName>
</protein>
<keyword evidence="1" id="KW-1185">Reference proteome</keyword>
<reference evidence="2" key="1">
    <citation type="submission" date="2025-08" db="UniProtKB">
        <authorList>
            <consortium name="RefSeq"/>
        </authorList>
    </citation>
    <scope>IDENTIFICATION</scope>
    <source>
        <tissue evidence="2">Stem</tissue>
    </source>
</reference>
<evidence type="ECO:0000313" key="1">
    <source>
        <dbReference type="Proteomes" id="UP001652600"/>
    </source>
</evidence>
<dbReference type="AlphaFoldDB" id="A0A1S3CAU4"/>
<proteinExistence type="predicted"/>
<sequence>MSEVEEEQTPLPIYHRNDHKGHLPIDKDSVVIKVRDNLKKLEWSVPVYESQSYLSMPLKRTSIYKIPKFMKDIEPKEYEPHMVSFGPYHHGNKHLHQMEQKKQKVFQHVAKDNAATFELILSEVSKILEDLYEAYDDLDHEKWRKDDDAQAKFMQMMIIDACFLLVFFSEDERYKSQITSKSEIKRDILLLENQLPFKLLQLLYSISSIKVQEKNLTSLIKNNLFIKSEEELWEIEHKHILGMYRMSLLYSRIDTSVKWTMDTLIRRMKEGYYKSLSGWDHIIPQATELYKMGIKFKRTTKRLLSLYFDLKQGVLELPYLEVSNDIGTHLLNVMAFEKLYSDDTRHVMSYVRFMKNLIADDKDVLRLISCGILSQNAISPSDVVKFFNRLAQATNKYQFNSYFIEVCQGLNYYYYYYSDKPWTRWWVNLRDPRTQKPCGLLSPLLLLLLLFSSKLPKPPSKYMNISAQIIEISTFLRHPIIPSSPRTLYYI</sequence>
<dbReference type="OrthoDB" id="1846188at2759"/>